<organism evidence="5 6">
    <name type="scientific">Kribbella albertanoniae</name>
    <dbReference type="NCBI Taxonomy" id="1266829"/>
    <lineage>
        <taxon>Bacteria</taxon>
        <taxon>Bacillati</taxon>
        <taxon>Actinomycetota</taxon>
        <taxon>Actinomycetes</taxon>
        <taxon>Propionibacteriales</taxon>
        <taxon>Kribbellaceae</taxon>
        <taxon>Kribbella</taxon>
    </lineage>
</organism>
<dbReference type="InterPro" id="IPR006558">
    <property type="entry name" value="LamG-like"/>
</dbReference>
<name>A0A4R4P7N2_9ACTN</name>
<evidence type="ECO:0000256" key="3">
    <source>
        <dbReference type="SAM" id="MobiDB-lite"/>
    </source>
</evidence>
<dbReference type="EMBL" id="SMKA01000246">
    <property type="protein sequence ID" value="TDC18528.1"/>
    <property type="molecule type" value="Genomic_DNA"/>
</dbReference>
<dbReference type="OrthoDB" id="9762066at2"/>
<evidence type="ECO:0000256" key="1">
    <source>
        <dbReference type="ARBA" id="ARBA00022729"/>
    </source>
</evidence>
<keyword evidence="1" id="KW-0732">Signal</keyword>
<proteinExistence type="predicted"/>
<dbReference type="SMART" id="SM00560">
    <property type="entry name" value="LamGL"/>
    <property type="match status" value="1"/>
</dbReference>
<dbReference type="GO" id="GO:0006955">
    <property type="term" value="P:immune response"/>
    <property type="evidence" value="ECO:0007669"/>
    <property type="project" value="InterPro"/>
</dbReference>
<evidence type="ECO:0000313" key="6">
    <source>
        <dbReference type="Proteomes" id="UP000295075"/>
    </source>
</evidence>
<protein>
    <recommendedName>
        <fullName evidence="4">LamG-like jellyroll fold domain-containing protein</fullName>
    </recommendedName>
</protein>
<keyword evidence="2" id="KW-1015">Disulfide bond</keyword>
<feature type="compositionally biased region" description="Low complexity" evidence="3">
    <location>
        <begin position="1"/>
        <end position="11"/>
    </location>
</feature>
<dbReference type="Proteomes" id="UP000295075">
    <property type="component" value="Unassembled WGS sequence"/>
</dbReference>
<dbReference type="InterPro" id="IPR013320">
    <property type="entry name" value="ConA-like_dom_sf"/>
</dbReference>
<dbReference type="SUPFAM" id="SSF49899">
    <property type="entry name" value="Concanavalin A-like lectins/glucanases"/>
    <property type="match status" value="2"/>
</dbReference>
<sequence>MAAGLHALPAAAAPPPTVPKVGRDGTEAGKFAAASGSPVEIANLTTETSQTFANADGTLTSEVSNDPVRVKQNGIWRAADATLEFRSDGSVAPKAAVSQIGLSGGGTGPIGKIGVKAGTWTLKSPWPLPRPTLVGSTATYAEVTQGVDLVVDTTVEGFSYNLVVKTREAASNPALKAIHFPVATEGLSLRTNRGAGPAYVDADGKLALTAGDAIMWDAAKSSPQGKQAAAPRSSAALVEDGPAGAHSAEMELRGDANGLTMIPDAGLLTAPTTVYPVVLDPPTTTVDRNAWAAAWQLYPTTSFFKTTHSLGVGYEDYEQHKIVRSFFQFDTRGFRGKKIISATLQNYETHSASCAERSVSVTRTTTITDRTTWNNQPGVQLAVTSRPFAHGYNSTCPDAYVEFPVTPSMVDTAAKGYASSTFRLAATNETDGSAWKQFSSHGKLRVTYATPPDVPRQLGLTDPAVGCDSQSSPASVGSINLQFAVEPILQGRVNEQNAQLKSDLWIYSSTGNVHKHELRGPDSPGTVHKFSFPNTNHTHFLDGATYHYRARSVYVLGDGSELYSGYTGWCYFRVDRSGPPAPIVTAKYGTTDIPNCTESAGCERIAPYNAPISFTVKGAVADVVRHDYWWEGQVGRGSITAHTGTKALIPPREGLNKLTVQSFDPAGHASRDVTVYKLAVKDAPLIGDWSFDDGSGTTAVDVATPAHPLTVYGGGAFDDAGRDGKSIRLDGVDDYAETPTTVVDTSKSFTVSAWARLWTSSDSTVISAAGNVASAFDLSYSASAKRWVFQRSTTDAMSPVTVKTTSNEEAVLGAWTHLTAVYDSADGKLQLYVNGRLQTQGSAAFSADKAWKASGPLSIGRGQFNDVYKNWFSGSLDRVQIWQIAMNPQKAMALTDVRTNTDKAIVSQAARWQLDKAVKGADQKWRTEEAVYGANMEMSGFGVDGDPTTAFVEDDERGRVLQFTGSVAEALSLPRPVVDSGTTFSVAVWVKLTDPTKASVIVRQAGTDRDAWRLEWRPSGDGYGGDWVFARGTGTDQVIFRQENDAVTSDWNLIVATYDANVGGPTNQDPLGKLRLSVNTGLQTDSIKPYTSASPDRFGSTAVGKGRAVNTELAGLVSDLRLYAGPLVDSAICAEFPALGSPDCPPAG</sequence>
<feature type="domain" description="LamG-like jellyroll fold" evidence="4">
    <location>
        <begin position="747"/>
        <end position="889"/>
    </location>
</feature>
<dbReference type="RefSeq" id="WP_132414078.1">
    <property type="nucleotide sequence ID" value="NZ_SMKA01000246.1"/>
</dbReference>
<dbReference type="PANTHER" id="PTHR46943">
    <property type="entry name" value="PENTRAXIN-RELATED PROTEIN PTX3"/>
    <property type="match status" value="1"/>
</dbReference>
<dbReference type="PANTHER" id="PTHR46943:SF1">
    <property type="entry name" value="PENTRAXIN-RELATED PROTEIN PTX3"/>
    <property type="match status" value="1"/>
</dbReference>
<evidence type="ECO:0000259" key="4">
    <source>
        <dbReference type="SMART" id="SM00560"/>
    </source>
</evidence>
<accession>A0A4R4P7N2</accession>
<reference evidence="5 6" key="1">
    <citation type="submission" date="2019-03" db="EMBL/GenBank/DDBJ databases">
        <title>Draft genome sequences of novel Actinobacteria.</title>
        <authorList>
            <person name="Sahin N."/>
            <person name="Ay H."/>
            <person name="Saygin H."/>
        </authorList>
    </citation>
    <scope>NUCLEOTIDE SEQUENCE [LARGE SCALE GENOMIC DNA]</scope>
    <source>
        <strain evidence="5 6">JCM 30547</strain>
    </source>
</reference>
<evidence type="ECO:0000256" key="2">
    <source>
        <dbReference type="ARBA" id="ARBA00023157"/>
    </source>
</evidence>
<comment type="caution">
    <text evidence="5">The sequence shown here is derived from an EMBL/GenBank/DDBJ whole genome shotgun (WGS) entry which is preliminary data.</text>
</comment>
<dbReference type="InterPro" id="IPR042837">
    <property type="entry name" value="PTX3"/>
</dbReference>
<dbReference type="Pfam" id="PF13385">
    <property type="entry name" value="Laminin_G_3"/>
    <property type="match status" value="2"/>
</dbReference>
<dbReference type="Gene3D" id="2.60.120.200">
    <property type="match status" value="2"/>
</dbReference>
<keyword evidence="6" id="KW-1185">Reference proteome</keyword>
<dbReference type="AlphaFoldDB" id="A0A4R4P7N2"/>
<feature type="region of interest" description="Disordered" evidence="3">
    <location>
        <begin position="1"/>
        <end position="34"/>
    </location>
</feature>
<gene>
    <name evidence="5" type="ORF">E1261_35310</name>
</gene>
<evidence type="ECO:0000313" key="5">
    <source>
        <dbReference type="EMBL" id="TDC18528.1"/>
    </source>
</evidence>